<evidence type="ECO:0000313" key="3">
    <source>
        <dbReference type="Proteomes" id="UP000593601"/>
    </source>
</evidence>
<feature type="domain" description="DUF3786" evidence="1">
    <location>
        <begin position="27"/>
        <end position="190"/>
    </location>
</feature>
<dbReference type="EMBL" id="CP063304">
    <property type="protein sequence ID" value="QOV20432.1"/>
    <property type="molecule type" value="Genomic_DNA"/>
</dbReference>
<sequence>MLSNYEKLSEIWREKFMQLDQSTFARKLLGVRLEKEQVLFSYFGRNYRINRFNGEISGESKSVPDAKLKLLFYNLFWYSKEGAKLSGHWVPFRQVKNASPFGPAFETHVLKPFARTFNGQLANLEEAAEKLGGTKLRQGDAGYQISSFDCIPIQFLFWDGDDEFEAQANILFDYSVTDFIHVESTVSLASDGVARLAEEAGLQVIGNF</sequence>
<dbReference type="RefSeq" id="WP_193736752.1">
    <property type="nucleotide sequence ID" value="NZ_CP063304.1"/>
</dbReference>
<dbReference type="Pfam" id="PF12654">
    <property type="entry name" value="DUF3786"/>
    <property type="match status" value="1"/>
</dbReference>
<dbReference type="KEGG" id="bliq:INP51_05665"/>
<evidence type="ECO:0000259" key="1">
    <source>
        <dbReference type="Pfam" id="PF12654"/>
    </source>
</evidence>
<protein>
    <submittedName>
        <fullName evidence="2">DUF3786 domain-containing protein</fullName>
    </submittedName>
</protein>
<evidence type="ECO:0000313" key="2">
    <source>
        <dbReference type="EMBL" id="QOV20432.1"/>
    </source>
</evidence>
<keyword evidence="3" id="KW-1185">Reference proteome</keyword>
<organism evidence="2 3">
    <name type="scientific">Blautia liquoris</name>
    <dbReference type="NCBI Taxonomy" id="2779518"/>
    <lineage>
        <taxon>Bacteria</taxon>
        <taxon>Bacillati</taxon>
        <taxon>Bacillota</taxon>
        <taxon>Clostridia</taxon>
        <taxon>Lachnospirales</taxon>
        <taxon>Lachnospiraceae</taxon>
        <taxon>Blautia</taxon>
    </lineage>
</organism>
<name>A0A7M2RM50_9FIRM</name>
<dbReference type="Proteomes" id="UP000593601">
    <property type="component" value="Chromosome"/>
</dbReference>
<gene>
    <name evidence="2" type="ORF">INP51_05665</name>
</gene>
<reference evidence="2 3" key="1">
    <citation type="submission" date="2020-10" db="EMBL/GenBank/DDBJ databases">
        <title>Blautia liquoris sp.nov., isolated from the mud in a fermentation cellar used for the production of Chinese strong-flavoured liquor.</title>
        <authorList>
            <person name="Lu L."/>
        </authorList>
    </citation>
    <scope>NUCLEOTIDE SEQUENCE [LARGE SCALE GENOMIC DNA]</scope>
    <source>
        <strain evidence="2 3">LZLJ-3</strain>
    </source>
</reference>
<dbReference type="InterPro" id="IPR024264">
    <property type="entry name" value="DUF3786"/>
</dbReference>
<dbReference type="AlphaFoldDB" id="A0A7M2RM50"/>
<accession>A0A7M2RM50</accession>
<proteinExistence type="predicted"/>